<proteinExistence type="predicted"/>
<dbReference type="InterPro" id="IPR037401">
    <property type="entry name" value="SnoaL-like"/>
</dbReference>
<evidence type="ECO:0000259" key="1">
    <source>
        <dbReference type="Pfam" id="PF12680"/>
    </source>
</evidence>
<dbReference type="InterPro" id="IPR032710">
    <property type="entry name" value="NTF2-like_dom_sf"/>
</dbReference>
<keyword evidence="3" id="KW-1185">Reference proteome</keyword>
<dbReference type="RefSeq" id="WP_100042377.1">
    <property type="nucleotide sequence ID" value="NZ_LT630003.1"/>
</dbReference>
<dbReference type="Proteomes" id="UP000198970">
    <property type="component" value="Chromosome I"/>
</dbReference>
<dbReference type="SUPFAM" id="SSF54427">
    <property type="entry name" value="NTF2-like"/>
    <property type="match status" value="1"/>
</dbReference>
<dbReference type="Gene3D" id="3.10.450.50">
    <property type="match status" value="1"/>
</dbReference>
<accession>A0ABY1C9N8</accession>
<evidence type="ECO:0000313" key="3">
    <source>
        <dbReference type="Proteomes" id="UP000198970"/>
    </source>
</evidence>
<name>A0ABY1C9N8_9FIRM</name>
<sequence>MWQKKSVESYFQAWIENDADVLRTVLSDDIIYSECYGPEYHGIEQVFKWFDDWNKAGTVLEWSMKRLVSEGNTIVAEWYFKCNYNNVINGFDGVSMIDFDDNGKIKELKEFQSKAEHYFPYEK</sequence>
<protein>
    <submittedName>
        <fullName evidence="2">SnoaL-like domain-containing protein</fullName>
    </submittedName>
</protein>
<organism evidence="2 3">
    <name type="scientific">Lacrimispora sphenoides JCM 1415</name>
    <dbReference type="NCBI Taxonomy" id="1297793"/>
    <lineage>
        <taxon>Bacteria</taxon>
        <taxon>Bacillati</taxon>
        <taxon>Bacillota</taxon>
        <taxon>Clostridia</taxon>
        <taxon>Lachnospirales</taxon>
        <taxon>Lachnospiraceae</taxon>
        <taxon>Lacrimispora</taxon>
    </lineage>
</organism>
<evidence type="ECO:0000313" key="2">
    <source>
        <dbReference type="EMBL" id="SET83159.1"/>
    </source>
</evidence>
<reference evidence="2 3" key="1">
    <citation type="submission" date="2016-10" db="EMBL/GenBank/DDBJ databases">
        <authorList>
            <person name="Varghese N."/>
            <person name="Submissions S."/>
        </authorList>
    </citation>
    <scope>NUCLEOTIDE SEQUENCE [LARGE SCALE GENOMIC DNA]</scope>
    <source>
        <strain evidence="2 3">ATCC 19403</strain>
    </source>
</reference>
<dbReference type="EMBL" id="LT630003">
    <property type="protein sequence ID" value="SET83159.1"/>
    <property type="molecule type" value="Genomic_DNA"/>
</dbReference>
<gene>
    <name evidence="2" type="ORF">SAMN02745906_2265</name>
</gene>
<dbReference type="Pfam" id="PF12680">
    <property type="entry name" value="SnoaL_2"/>
    <property type="match status" value="1"/>
</dbReference>
<feature type="domain" description="SnoaL-like" evidence="1">
    <location>
        <begin position="7"/>
        <end position="107"/>
    </location>
</feature>